<evidence type="ECO:0000256" key="2">
    <source>
        <dbReference type="ARBA" id="ARBA00022475"/>
    </source>
</evidence>
<accession>A0ABP8LU91</accession>
<keyword evidence="3 6" id="KW-0812">Transmembrane</keyword>
<evidence type="ECO:0000256" key="1">
    <source>
        <dbReference type="ARBA" id="ARBA00004651"/>
    </source>
</evidence>
<dbReference type="Gene3D" id="3.40.1710.10">
    <property type="entry name" value="abc type-2 transporter like domain"/>
    <property type="match status" value="1"/>
</dbReference>
<evidence type="ECO:0000256" key="5">
    <source>
        <dbReference type="ARBA" id="ARBA00023136"/>
    </source>
</evidence>
<evidence type="ECO:0000313" key="9">
    <source>
        <dbReference type="Proteomes" id="UP001501508"/>
    </source>
</evidence>
<keyword evidence="2" id="KW-1003">Cell membrane</keyword>
<feature type="transmembrane region" description="Helical" evidence="6">
    <location>
        <begin position="399"/>
        <end position="419"/>
    </location>
</feature>
<dbReference type="PANTHER" id="PTHR30294:SF38">
    <property type="entry name" value="TRANSPORT PERMEASE PROTEIN"/>
    <property type="match status" value="1"/>
</dbReference>
<evidence type="ECO:0000313" key="8">
    <source>
        <dbReference type="EMBL" id="GAA4434958.1"/>
    </source>
</evidence>
<dbReference type="Proteomes" id="UP001501508">
    <property type="component" value="Unassembled WGS sequence"/>
</dbReference>
<dbReference type="InterPro" id="IPR051449">
    <property type="entry name" value="ABC-2_transporter_component"/>
</dbReference>
<feature type="transmembrane region" description="Helical" evidence="6">
    <location>
        <begin position="265"/>
        <end position="295"/>
    </location>
</feature>
<name>A0ABP8LU91_9BACT</name>
<dbReference type="InterPro" id="IPR013525">
    <property type="entry name" value="ABC2_TM"/>
</dbReference>
<keyword evidence="9" id="KW-1185">Reference proteome</keyword>
<gene>
    <name evidence="8" type="ORF">GCM10023091_10640</name>
</gene>
<feature type="transmembrane region" description="Helical" evidence="6">
    <location>
        <begin position="307"/>
        <end position="330"/>
    </location>
</feature>
<evidence type="ECO:0000256" key="6">
    <source>
        <dbReference type="SAM" id="Phobius"/>
    </source>
</evidence>
<comment type="caution">
    <text evidence="8">The sequence shown here is derived from an EMBL/GenBank/DDBJ whole genome shotgun (WGS) entry which is preliminary data.</text>
</comment>
<feature type="transmembrane region" description="Helical" evidence="6">
    <location>
        <begin position="20"/>
        <end position="39"/>
    </location>
</feature>
<evidence type="ECO:0000259" key="7">
    <source>
        <dbReference type="Pfam" id="PF12698"/>
    </source>
</evidence>
<protein>
    <submittedName>
        <fullName evidence="8">ABC transporter permease</fullName>
    </submittedName>
</protein>
<feature type="transmembrane region" description="Helical" evidence="6">
    <location>
        <begin position="227"/>
        <end position="244"/>
    </location>
</feature>
<proteinExistence type="predicted"/>
<dbReference type="PANTHER" id="PTHR30294">
    <property type="entry name" value="MEMBRANE COMPONENT OF ABC TRANSPORTER YHHJ-RELATED"/>
    <property type="match status" value="1"/>
</dbReference>
<comment type="subcellular location">
    <subcellularLocation>
        <location evidence="1">Cell membrane</location>
        <topology evidence="1">Multi-pass membrane protein</topology>
    </subcellularLocation>
</comment>
<evidence type="ECO:0000256" key="3">
    <source>
        <dbReference type="ARBA" id="ARBA00022692"/>
    </source>
</evidence>
<dbReference type="EMBL" id="BAABEY010000011">
    <property type="protein sequence ID" value="GAA4434958.1"/>
    <property type="molecule type" value="Genomic_DNA"/>
</dbReference>
<dbReference type="RefSeq" id="WP_345027041.1">
    <property type="nucleotide sequence ID" value="NZ_BAABEY010000011.1"/>
</dbReference>
<feature type="transmembrane region" description="Helical" evidence="6">
    <location>
        <begin position="342"/>
        <end position="363"/>
    </location>
</feature>
<sequence>MNKLLASVKKECLLLWNDKIGLLLMFVMPLLLVFVITIIQDSATRIAAENKISMLAVNHDRGGSGAQLLDKLSGSGMFEFTLQNELSPDLLNQELLNKGLLMALYIPPDFTARLSSGAKEISSLMQRDLGMNESDSAVVTQPKPRVSFFFDPVLQENFTFSIQNIIGAYVTNVETALVIDQLYHDAEIETQPDDLKERMLSNRVAIETFAVGRGSAGLRPNSTQHNVPAWTIFAMFFMVVSLGANVVKERNNGSFLRLKTMPASFFLVIISKMLVYMMLAVLQVVLIFSVGVLVFEKIGLYKLTIPANFTAFATVVLLSSLAAVCYALLVGTFARSQEQANGFGAISIVLFAALGGIWVPTFIMPDFMQVISKFSPLQWCLQGFYILFLKEGSWTDLKWVILSVSGFIMACIAGIYLRLRAEKLV</sequence>
<dbReference type="Pfam" id="PF12698">
    <property type="entry name" value="ABC2_membrane_3"/>
    <property type="match status" value="1"/>
</dbReference>
<reference evidence="9" key="1">
    <citation type="journal article" date="2019" name="Int. J. Syst. Evol. Microbiol.">
        <title>The Global Catalogue of Microorganisms (GCM) 10K type strain sequencing project: providing services to taxonomists for standard genome sequencing and annotation.</title>
        <authorList>
            <consortium name="The Broad Institute Genomics Platform"/>
            <consortium name="The Broad Institute Genome Sequencing Center for Infectious Disease"/>
            <person name="Wu L."/>
            <person name="Ma J."/>
        </authorList>
    </citation>
    <scope>NUCLEOTIDE SEQUENCE [LARGE SCALE GENOMIC DNA]</scope>
    <source>
        <strain evidence="9">JCM 31920</strain>
    </source>
</reference>
<keyword evidence="5 6" id="KW-0472">Membrane</keyword>
<organism evidence="8 9">
    <name type="scientific">Ravibacter arvi</name>
    <dbReference type="NCBI Taxonomy" id="2051041"/>
    <lineage>
        <taxon>Bacteria</taxon>
        <taxon>Pseudomonadati</taxon>
        <taxon>Bacteroidota</taxon>
        <taxon>Cytophagia</taxon>
        <taxon>Cytophagales</taxon>
        <taxon>Spirosomataceae</taxon>
        <taxon>Ravibacter</taxon>
    </lineage>
</organism>
<evidence type="ECO:0000256" key="4">
    <source>
        <dbReference type="ARBA" id="ARBA00022989"/>
    </source>
</evidence>
<feature type="domain" description="ABC-2 type transporter transmembrane" evidence="7">
    <location>
        <begin position="20"/>
        <end position="413"/>
    </location>
</feature>
<keyword evidence="4 6" id="KW-1133">Transmembrane helix</keyword>